<comment type="caution">
    <text evidence="2">The sequence shown here is derived from an EMBL/GenBank/DDBJ whole genome shotgun (WGS) entry which is preliminary data.</text>
</comment>
<feature type="region of interest" description="Disordered" evidence="1">
    <location>
        <begin position="60"/>
        <end position="89"/>
    </location>
</feature>
<evidence type="ECO:0000313" key="3">
    <source>
        <dbReference type="Proteomes" id="UP001247754"/>
    </source>
</evidence>
<name>A0ABU1FBF7_9RHOB</name>
<dbReference type="RefSeq" id="WP_310458399.1">
    <property type="nucleotide sequence ID" value="NZ_JAVKPH010000023.1"/>
</dbReference>
<dbReference type="Proteomes" id="UP001247754">
    <property type="component" value="Unassembled WGS sequence"/>
</dbReference>
<accession>A0ABU1FBF7</accession>
<feature type="compositionally biased region" description="Basic and acidic residues" evidence="1">
    <location>
        <begin position="60"/>
        <end position="72"/>
    </location>
</feature>
<dbReference type="EMBL" id="JAVKPH010000023">
    <property type="protein sequence ID" value="MDR5654225.1"/>
    <property type="molecule type" value="Genomic_DNA"/>
</dbReference>
<proteinExistence type="predicted"/>
<organism evidence="2 3">
    <name type="scientific">Ruixingdingia sedimenti</name>
    <dbReference type="NCBI Taxonomy" id="3073604"/>
    <lineage>
        <taxon>Bacteria</taxon>
        <taxon>Pseudomonadati</taxon>
        <taxon>Pseudomonadota</taxon>
        <taxon>Alphaproteobacteria</taxon>
        <taxon>Rhodobacterales</taxon>
        <taxon>Paracoccaceae</taxon>
        <taxon>Ruixingdingia</taxon>
    </lineage>
</organism>
<feature type="compositionally biased region" description="Polar residues" evidence="1">
    <location>
        <begin position="75"/>
        <end position="89"/>
    </location>
</feature>
<reference evidence="2 3" key="1">
    <citation type="submission" date="2023-09" db="EMBL/GenBank/DDBJ databases">
        <title>Xinfangfangia sedmenti sp. nov., isolated the sedment.</title>
        <authorList>
            <person name="Xu L."/>
        </authorList>
    </citation>
    <scope>NUCLEOTIDE SEQUENCE [LARGE SCALE GENOMIC DNA]</scope>
    <source>
        <strain evidence="2 3">LG-4</strain>
    </source>
</reference>
<evidence type="ECO:0000256" key="1">
    <source>
        <dbReference type="SAM" id="MobiDB-lite"/>
    </source>
</evidence>
<keyword evidence="3" id="KW-1185">Reference proteome</keyword>
<gene>
    <name evidence="2" type="ORF">RGD00_16550</name>
</gene>
<protein>
    <submittedName>
        <fullName evidence="2">Uncharacterized protein</fullName>
    </submittedName>
</protein>
<evidence type="ECO:0000313" key="2">
    <source>
        <dbReference type="EMBL" id="MDR5654225.1"/>
    </source>
</evidence>
<sequence length="89" mass="9990">MTRVTIQDLRAARYCLAGVRPWFRRHGLDWQDFLDRGIDADALRATGDALVEPVITQAEARETTQARTREAEAQVTAQAMPSMETSDGR</sequence>